<dbReference type="EMBL" id="MU274901">
    <property type="protein sequence ID" value="KAI0093938.1"/>
    <property type="molecule type" value="Genomic_DNA"/>
</dbReference>
<accession>A0ACB8UI59</accession>
<keyword evidence="2" id="KW-1185">Reference proteome</keyword>
<proteinExistence type="predicted"/>
<comment type="caution">
    <text evidence="1">The sequence shown here is derived from an EMBL/GenBank/DDBJ whole genome shotgun (WGS) entry which is preliminary data.</text>
</comment>
<reference evidence="1" key="1">
    <citation type="journal article" date="2021" name="Environ. Microbiol.">
        <title>Gene family expansions and transcriptome signatures uncover fungal adaptations to wood decay.</title>
        <authorList>
            <person name="Hage H."/>
            <person name="Miyauchi S."/>
            <person name="Viragh M."/>
            <person name="Drula E."/>
            <person name="Min B."/>
            <person name="Chaduli D."/>
            <person name="Navarro D."/>
            <person name="Favel A."/>
            <person name="Norest M."/>
            <person name="Lesage-Meessen L."/>
            <person name="Balint B."/>
            <person name="Merenyi Z."/>
            <person name="de Eugenio L."/>
            <person name="Morin E."/>
            <person name="Martinez A.T."/>
            <person name="Baldrian P."/>
            <person name="Stursova M."/>
            <person name="Martinez M.J."/>
            <person name="Novotny C."/>
            <person name="Magnuson J.K."/>
            <person name="Spatafora J.W."/>
            <person name="Maurice S."/>
            <person name="Pangilinan J."/>
            <person name="Andreopoulos W."/>
            <person name="LaButti K."/>
            <person name="Hundley H."/>
            <person name="Na H."/>
            <person name="Kuo A."/>
            <person name="Barry K."/>
            <person name="Lipzen A."/>
            <person name="Henrissat B."/>
            <person name="Riley R."/>
            <person name="Ahrendt S."/>
            <person name="Nagy L.G."/>
            <person name="Grigoriev I.V."/>
            <person name="Martin F."/>
            <person name="Rosso M.N."/>
        </authorList>
    </citation>
    <scope>NUCLEOTIDE SEQUENCE</scope>
    <source>
        <strain evidence="1">CBS 384.51</strain>
    </source>
</reference>
<protein>
    <submittedName>
        <fullName evidence="1">Cytochrome C1 heme lyase</fullName>
    </submittedName>
</protein>
<evidence type="ECO:0000313" key="1">
    <source>
        <dbReference type="EMBL" id="KAI0093938.1"/>
    </source>
</evidence>
<name>A0ACB8UI59_9APHY</name>
<organism evidence="1 2">
    <name type="scientific">Irpex rosettiformis</name>
    <dbReference type="NCBI Taxonomy" id="378272"/>
    <lineage>
        <taxon>Eukaryota</taxon>
        <taxon>Fungi</taxon>
        <taxon>Dikarya</taxon>
        <taxon>Basidiomycota</taxon>
        <taxon>Agaricomycotina</taxon>
        <taxon>Agaricomycetes</taxon>
        <taxon>Polyporales</taxon>
        <taxon>Irpicaceae</taxon>
        <taxon>Irpex</taxon>
    </lineage>
</organism>
<keyword evidence="1" id="KW-0456">Lyase</keyword>
<sequence length="252" mass="28265">MASEDKCPVDHAALASSSQQTCPVDHTGAHAATSDEKCPVDHTARSSWTSWFSSNSTDAPLDPHSATPTNTRLPQERETSSIPRMDGSKWVYPSQAQFYAAMERKNHNPHAPDMQVIVPIHNAVNERAWAELMKWEAGEGGDRCGGVKLVSFKGRPKDRTPKARWKMLLGYSAPFDRHDWVVDRCGTRLRYVIDFYTGHSQTPSANNLSFYLDVRPAMDNWEGVRLRATHFWHRWAGNLFSSSPSRPAPSSS</sequence>
<evidence type="ECO:0000313" key="2">
    <source>
        <dbReference type="Proteomes" id="UP001055072"/>
    </source>
</evidence>
<gene>
    <name evidence="1" type="ORF">BDY19DRAFT_881860</name>
</gene>
<dbReference type="Proteomes" id="UP001055072">
    <property type="component" value="Unassembled WGS sequence"/>
</dbReference>